<feature type="region of interest" description="Disordered" evidence="2">
    <location>
        <begin position="1"/>
        <end position="23"/>
    </location>
</feature>
<name>A0ABR1ER71_NECAM</name>
<keyword evidence="5" id="KW-1185">Reference proteome</keyword>
<gene>
    <name evidence="4" type="primary">Necator_chrX.g24803</name>
    <name evidence="4" type="ORF">RB195_024638</name>
</gene>
<dbReference type="PROSITE" id="PS50175">
    <property type="entry name" value="ASP_PROT_RETROV"/>
    <property type="match status" value="1"/>
</dbReference>
<protein>
    <recommendedName>
        <fullName evidence="3">Peptidase A2 domain-containing protein</fullName>
    </recommendedName>
</protein>
<reference evidence="4 5" key="1">
    <citation type="submission" date="2023-08" db="EMBL/GenBank/DDBJ databases">
        <title>A Necator americanus chromosomal reference genome.</title>
        <authorList>
            <person name="Ilik V."/>
            <person name="Petrzelkova K.J."/>
            <person name="Pardy F."/>
            <person name="Fuh T."/>
            <person name="Niatou-Singa F.S."/>
            <person name="Gouil Q."/>
            <person name="Baker L."/>
            <person name="Ritchie M.E."/>
            <person name="Jex A.R."/>
            <person name="Gazzola D."/>
            <person name="Li H."/>
            <person name="Toshio Fujiwara R."/>
            <person name="Zhan B."/>
            <person name="Aroian R.V."/>
            <person name="Pafco B."/>
            <person name="Schwarz E.M."/>
        </authorList>
    </citation>
    <scope>NUCLEOTIDE SEQUENCE [LARGE SCALE GENOMIC DNA]</scope>
    <source>
        <strain evidence="4 5">Aroian</strain>
        <tissue evidence="4">Whole animal</tissue>
    </source>
</reference>
<dbReference type="Pfam" id="PF13650">
    <property type="entry name" value="Asp_protease_2"/>
    <property type="match status" value="1"/>
</dbReference>
<dbReference type="InterPro" id="IPR001995">
    <property type="entry name" value="Peptidase_A2_cat"/>
</dbReference>
<dbReference type="SUPFAM" id="SSF50630">
    <property type="entry name" value="Acid proteases"/>
    <property type="match status" value="1"/>
</dbReference>
<dbReference type="EMBL" id="JAVFWL010000006">
    <property type="protein sequence ID" value="KAK6764386.1"/>
    <property type="molecule type" value="Genomic_DNA"/>
</dbReference>
<proteinExistence type="predicted"/>
<evidence type="ECO:0000256" key="2">
    <source>
        <dbReference type="SAM" id="MobiDB-lite"/>
    </source>
</evidence>
<dbReference type="InterPro" id="IPR021109">
    <property type="entry name" value="Peptidase_aspartic_dom_sf"/>
</dbReference>
<keyword evidence="1" id="KW-0378">Hydrolase</keyword>
<evidence type="ECO:0000313" key="5">
    <source>
        <dbReference type="Proteomes" id="UP001303046"/>
    </source>
</evidence>
<feature type="domain" description="Peptidase A2" evidence="3">
    <location>
        <begin position="72"/>
        <end position="85"/>
    </location>
</feature>
<dbReference type="Gene3D" id="2.40.70.10">
    <property type="entry name" value="Acid Proteases"/>
    <property type="match status" value="1"/>
</dbReference>
<organism evidence="4 5">
    <name type="scientific">Necator americanus</name>
    <name type="common">Human hookworm</name>
    <dbReference type="NCBI Taxonomy" id="51031"/>
    <lineage>
        <taxon>Eukaryota</taxon>
        <taxon>Metazoa</taxon>
        <taxon>Ecdysozoa</taxon>
        <taxon>Nematoda</taxon>
        <taxon>Chromadorea</taxon>
        <taxon>Rhabditida</taxon>
        <taxon>Rhabditina</taxon>
        <taxon>Rhabditomorpha</taxon>
        <taxon>Strongyloidea</taxon>
        <taxon>Ancylostomatidae</taxon>
        <taxon>Bunostominae</taxon>
        <taxon>Necator</taxon>
    </lineage>
</organism>
<evidence type="ECO:0000259" key="3">
    <source>
        <dbReference type="PROSITE" id="PS50175"/>
    </source>
</evidence>
<evidence type="ECO:0000256" key="1">
    <source>
        <dbReference type="ARBA" id="ARBA00022801"/>
    </source>
</evidence>
<evidence type="ECO:0000313" key="4">
    <source>
        <dbReference type="EMBL" id="KAK6764386.1"/>
    </source>
</evidence>
<comment type="caution">
    <text evidence="4">The sequence shown here is derived from an EMBL/GenBank/DDBJ whole genome shotgun (WGS) entry which is preliminary data.</text>
</comment>
<accession>A0ABR1ER71</accession>
<dbReference type="Proteomes" id="UP001303046">
    <property type="component" value="Unassembled WGS sequence"/>
</dbReference>
<sequence>MQKKEERKKPSHARQNFTRCEEQSPHVTEGSIFNLTVIRVEDTSNKTRQGEIFLLTGTMKALYQRTQELITLRILLDTGADRSFIDTKLAKELELPSQGSVIMKLQTFGAQTTKEIQCTKTFQNVWDSEGKQYKLRVYTHDNLTKGFPQGKLGREDPQFIHQQQIKLNSPYEASIKPPEILIGCDQL</sequence>